<protein>
    <submittedName>
        <fullName evidence="1">Uncharacterized protein</fullName>
    </submittedName>
</protein>
<accession>A0A392ULQ6</accession>
<name>A0A392ULQ6_9FABA</name>
<feature type="non-terminal residue" evidence="1">
    <location>
        <position position="35"/>
    </location>
</feature>
<reference evidence="1 2" key="1">
    <citation type="journal article" date="2018" name="Front. Plant Sci.">
        <title>Red Clover (Trifolium pratense) and Zigzag Clover (T. medium) - A Picture of Genomic Similarities and Differences.</title>
        <authorList>
            <person name="Dluhosova J."/>
            <person name="Istvanek J."/>
            <person name="Nedelnik J."/>
            <person name="Repkova J."/>
        </authorList>
    </citation>
    <scope>NUCLEOTIDE SEQUENCE [LARGE SCALE GENOMIC DNA]</scope>
    <source>
        <strain evidence="2">cv. 10/8</strain>
        <tissue evidence="1">Leaf</tissue>
    </source>
</reference>
<keyword evidence="2" id="KW-1185">Reference proteome</keyword>
<evidence type="ECO:0000313" key="2">
    <source>
        <dbReference type="Proteomes" id="UP000265520"/>
    </source>
</evidence>
<evidence type="ECO:0000313" key="1">
    <source>
        <dbReference type="EMBL" id="MCI74569.1"/>
    </source>
</evidence>
<dbReference type="EMBL" id="LXQA010863585">
    <property type="protein sequence ID" value="MCI74569.1"/>
    <property type="molecule type" value="Genomic_DNA"/>
</dbReference>
<dbReference type="Proteomes" id="UP000265520">
    <property type="component" value="Unassembled WGS sequence"/>
</dbReference>
<organism evidence="1 2">
    <name type="scientific">Trifolium medium</name>
    <dbReference type="NCBI Taxonomy" id="97028"/>
    <lineage>
        <taxon>Eukaryota</taxon>
        <taxon>Viridiplantae</taxon>
        <taxon>Streptophyta</taxon>
        <taxon>Embryophyta</taxon>
        <taxon>Tracheophyta</taxon>
        <taxon>Spermatophyta</taxon>
        <taxon>Magnoliopsida</taxon>
        <taxon>eudicotyledons</taxon>
        <taxon>Gunneridae</taxon>
        <taxon>Pentapetalae</taxon>
        <taxon>rosids</taxon>
        <taxon>fabids</taxon>
        <taxon>Fabales</taxon>
        <taxon>Fabaceae</taxon>
        <taxon>Papilionoideae</taxon>
        <taxon>50 kb inversion clade</taxon>
        <taxon>NPAAA clade</taxon>
        <taxon>Hologalegina</taxon>
        <taxon>IRL clade</taxon>
        <taxon>Trifolieae</taxon>
        <taxon>Trifolium</taxon>
    </lineage>
</organism>
<comment type="caution">
    <text evidence="1">The sequence shown here is derived from an EMBL/GenBank/DDBJ whole genome shotgun (WGS) entry which is preliminary data.</text>
</comment>
<sequence length="35" mass="3978">MKLMGSLKNVVQGMVFVPMRFLGMGNPILIPRWSE</sequence>
<proteinExistence type="predicted"/>
<dbReference type="AlphaFoldDB" id="A0A392ULQ6"/>